<organism evidence="1">
    <name type="scientific">marine sediment metagenome</name>
    <dbReference type="NCBI Taxonomy" id="412755"/>
    <lineage>
        <taxon>unclassified sequences</taxon>
        <taxon>metagenomes</taxon>
        <taxon>ecological metagenomes</taxon>
    </lineage>
</organism>
<dbReference type="SUPFAM" id="SSF52540">
    <property type="entry name" value="P-loop containing nucleoside triphosphate hydrolases"/>
    <property type="match status" value="1"/>
</dbReference>
<comment type="caution">
    <text evidence="1">The sequence shown here is derived from an EMBL/GenBank/DDBJ whole genome shotgun (WGS) entry which is preliminary data.</text>
</comment>
<reference evidence="1" key="1">
    <citation type="journal article" date="2015" name="Nature">
        <title>Complex archaea that bridge the gap between prokaryotes and eukaryotes.</title>
        <authorList>
            <person name="Spang A."/>
            <person name="Saw J.H."/>
            <person name="Jorgensen S.L."/>
            <person name="Zaremba-Niedzwiedzka K."/>
            <person name="Martijn J."/>
            <person name="Lind A.E."/>
            <person name="van Eijk R."/>
            <person name="Schleper C."/>
            <person name="Guy L."/>
            <person name="Ettema T.J."/>
        </authorList>
    </citation>
    <scope>NUCLEOTIDE SEQUENCE</scope>
</reference>
<evidence type="ECO:0000313" key="1">
    <source>
        <dbReference type="EMBL" id="KKO01982.1"/>
    </source>
</evidence>
<evidence type="ECO:0008006" key="2">
    <source>
        <dbReference type="Google" id="ProtNLM"/>
    </source>
</evidence>
<dbReference type="InterPro" id="IPR027417">
    <property type="entry name" value="P-loop_NTPase"/>
</dbReference>
<gene>
    <name evidence="1" type="ORF">LCGC14_0113370</name>
</gene>
<dbReference type="AlphaFoldDB" id="A0A0F9XR91"/>
<sequence>MASSFIPRPEMASKIADMLSPDPLFGEISGLFLAAPRRTGKSTFLRRDLKPMLEGRGQAVLYVDLWADRSVDPAELIRGCLAQALADHAKPIARLKKKVAIDRVGALGFNLGFKDDIDPRFTSTEALALLVEATQSDVVLIVDEAQQALETEAGRNAMYALKAARDAINQTPGDHHLYLIMTGSHRDKLAALVYDQKAPFYGARVRDFPKLGPDYTKIMSDMINEKLAPKAHITPEAMEEAFENLGRRPETLNECLRDWILQDGHSEEIWKALVQQKSENMDAARRSAIEALSDMQLALLKMIAADGNEFAPYAEQTRERLKSTNKGRLPSKGTIQNAMMELREKQFIWRPGYGSYALENSEIRRLLLDE</sequence>
<dbReference type="Gene3D" id="3.40.50.300">
    <property type="entry name" value="P-loop containing nucleotide triphosphate hydrolases"/>
    <property type="match status" value="1"/>
</dbReference>
<dbReference type="PANTHER" id="PTHR34301:SF8">
    <property type="entry name" value="ATPASE DOMAIN-CONTAINING PROTEIN"/>
    <property type="match status" value="1"/>
</dbReference>
<name>A0A0F9XR91_9ZZZZ</name>
<dbReference type="PANTHER" id="PTHR34301">
    <property type="entry name" value="DNA-BINDING PROTEIN-RELATED"/>
    <property type="match status" value="1"/>
</dbReference>
<protein>
    <recommendedName>
        <fullName evidence="2">AAA+ ATPase domain-containing protein</fullName>
    </recommendedName>
</protein>
<proteinExistence type="predicted"/>
<dbReference type="EMBL" id="LAZR01000033">
    <property type="protein sequence ID" value="KKO01982.1"/>
    <property type="molecule type" value="Genomic_DNA"/>
</dbReference>
<accession>A0A0F9XR91</accession>